<dbReference type="InterPro" id="IPR009097">
    <property type="entry name" value="Cyclic_Pdiesterase"/>
</dbReference>
<dbReference type="Proteomes" id="UP000199170">
    <property type="component" value="Unassembled WGS sequence"/>
</dbReference>
<dbReference type="GO" id="GO:0016874">
    <property type="term" value="F:ligase activity"/>
    <property type="evidence" value="ECO:0007669"/>
    <property type="project" value="UniProtKB-KW"/>
</dbReference>
<protein>
    <submittedName>
        <fullName evidence="1">2'-5' RNA ligase superfamily protein</fullName>
    </submittedName>
</protein>
<reference evidence="2" key="1">
    <citation type="submission" date="2016-10" db="EMBL/GenBank/DDBJ databases">
        <authorList>
            <person name="Varghese N."/>
            <person name="Submissions S."/>
        </authorList>
    </citation>
    <scope>NUCLEOTIDE SEQUENCE [LARGE SCALE GENOMIC DNA]</scope>
    <source>
        <strain evidence="2">CGMCC 1.10118</strain>
    </source>
</reference>
<keyword evidence="1" id="KW-0436">Ligase</keyword>
<evidence type="ECO:0000313" key="1">
    <source>
        <dbReference type="EMBL" id="SDX77937.1"/>
    </source>
</evidence>
<evidence type="ECO:0000313" key="2">
    <source>
        <dbReference type="Proteomes" id="UP000199170"/>
    </source>
</evidence>
<organism evidence="1 2">
    <name type="scientific">Halobellus clavatus</name>
    <dbReference type="NCBI Taxonomy" id="660517"/>
    <lineage>
        <taxon>Archaea</taxon>
        <taxon>Methanobacteriati</taxon>
        <taxon>Methanobacteriota</taxon>
        <taxon>Stenosarchaea group</taxon>
        <taxon>Halobacteria</taxon>
        <taxon>Halobacteriales</taxon>
        <taxon>Haloferacaceae</taxon>
        <taxon>Halobellus</taxon>
    </lineage>
</organism>
<dbReference type="Pfam" id="PF13563">
    <property type="entry name" value="2_5_RNA_ligase2"/>
    <property type="match status" value="1"/>
</dbReference>
<name>A0A1H3EH60_9EURY</name>
<dbReference type="Gene3D" id="3.90.1140.10">
    <property type="entry name" value="Cyclic phosphodiesterase"/>
    <property type="match status" value="1"/>
</dbReference>
<sequence length="191" mass="21190">MAGINSRGDGFLSAGDALGSVFSLNVPVPGRVDRLAAELHPELTRFERIRERHTLLAKRFDTALDDGADSLPRLRERLRPLLRGVEEIDLRIAGLDYFEIPTRGPGPVVYLAIESPDLRALHRELCDAFGAVAEMEGDDYVPHVTLARGGRLDDAADLVGRREIDPIEWTAGEVLLWDSRYREPAARLPLS</sequence>
<dbReference type="EMBL" id="FNPB01000002">
    <property type="protein sequence ID" value="SDX77937.1"/>
    <property type="molecule type" value="Genomic_DNA"/>
</dbReference>
<proteinExistence type="predicted"/>
<accession>A0A1H3EH60</accession>
<dbReference type="AlphaFoldDB" id="A0A1H3EH60"/>
<keyword evidence="2" id="KW-1185">Reference proteome</keyword>
<dbReference type="SUPFAM" id="SSF55144">
    <property type="entry name" value="LigT-like"/>
    <property type="match status" value="1"/>
</dbReference>
<gene>
    <name evidence="1" type="ORF">SAMN04487946_102278</name>
</gene>